<accession>A0A913X9G7</accession>
<evidence type="ECO:0000313" key="4">
    <source>
        <dbReference type="Proteomes" id="UP000887567"/>
    </source>
</evidence>
<dbReference type="RefSeq" id="XP_020901140.1">
    <property type="nucleotide sequence ID" value="XM_021045481.1"/>
</dbReference>
<dbReference type="InterPro" id="IPR015425">
    <property type="entry name" value="FH2_Formin"/>
</dbReference>
<protein>
    <recommendedName>
        <fullName evidence="2">FH2 domain-containing protein</fullName>
    </recommendedName>
</protein>
<dbReference type="KEGG" id="epa:110239740"/>
<dbReference type="GO" id="GO:0005737">
    <property type="term" value="C:cytoplasm"/>
    <property type="evidence" value="ECO:0007669"/>
    <property type="project" value="TreeGrafter"/>
</dbReference>
<feature type="domain" description="FH2" evidence="2">
    <location>
        <begin position="1"/>
        <end position="279"/>
    </location>
</feature>
<keyword evidence="4" id="KW-1185">Reference proteome</keyword>
<dbReference type="AlphaFoldDB" id="A0A913X9G7"/>
<evidence type="ECO:0000256" key="1">
    <source>
        <dbReference type="SAM" id="MobiDB-lite"/>
    </source>
</evidence>
<dbReference type="PANTHER" id="PTHR45920">
    <property type="entry name" value="FORMIN HOMOLOGY 2 DOMAIN CONTAINING, ISOFORM I"/>
    <property type="match status" value="1"/>
</dbReference>
<dbReference type="GO" id="GO:0051015">
    <property type="term" value="F:actin filament binding"/>
    <property type="evidence" value="ECO:0007669"/>
    <property type="project" value="TreeGrafter"/>
</dbReference>
<proteinExistence type="predicted"/>
<feature type="compositionally biased region" description="Acidic residues" evidence="1">
    <location>
        <begin position="344"/>
        <end position="353"/>
    </location>
</feature>
<dbReference type="PANTHER" id="PTHR45920:SF4">
    <property type="entry name" value="FORMIN HOMOLOGY 2 DOMAIN CONTAINING, ISOFORM I"/>
    <property type="match status" value="1"/>
</dbReference>
<dbReference type="SUPFAM" id="SSF101447">
    <property type="entry name" value="Formin homology 2 domain (FH2 domain)"/>
    <property type="match status" value="1"/>
</dbReference>
<name>A0A913X9G7_EXADI</name>
<dbReference type="PROSITE" id="PS51444">
    <property type="entry name" value="FH2"/>
    <property type="match status" value="1"/>
</dbReference>
<dbReference type="OrthoDB" id="9806920at2759"/>
<evidence type="ECO:0000313" key="3">
    <source>
        <dbReference type="EnsemblMetazoa" id="XP_020901140.1"/>
    </source>
</evidence>
<dbReference type="OMA" id="HELNKHK"/>
<organism evidence="3 4">
    <name type="scientific">Exaiptasia diaphana</name>
    <name type="common">Tropical sea anemone</name>
    <name type="synonym">Aiptasia pulchella</name>
    <dbReference type="NCBI Taxonomy" id="2652724"/>
    <lineage>
        <taxon>Eukaryota</taxon>
        <taxon>Metazoa</taxon>
        <taxon>Cnidaria</taxon>
        <taxon>Anthozoa</taxon>
        <taxon>Hexacorallia</taxon>
        <taxon>Actiniaria</taxon>
        <taxon>Aiptasiidae</taxon>
        <taxon>Exaiptasia</taxon>
    </lineage>
</organism>
<dbReference type="Gene3D" id="1.20.58.2220">
    <property type="entry name" value="Formin, FH2 domain"/>
    <property type="match status" value="1"/>
</dbReference>
<evidence type="ECO:0000259" key="2">
    <source>
        <dbReference type="PROSITE" id="PS51444"/>
    </source>
</evidence>
<dbReference type="GeneID" id="110239740"/>
<feature type="region of interest" description="Disordered" evidence="1">
    <location>
        <begin position="307"/>
        <end position="408"/>
    </location>
</feature>
<dbReference type="Pfam" id="PF02181">
    <property type="entry name" value="FH2"/>
    <property type="match status" value="1"/>
</dbReference>
<dbReference type="InterPro" id="IPR042201">
    <property type="entry name" value="FH2_Formin_sf"/>
</dbReference>
<reference evidence="3" key="1">
    <citation type="submission" date="2022-11" db="UniProtKB">
        <authorList>
            <consortium name="EnsemblMetazoa"/>
        </authorList>
    </citation>
    <scope>IDENTIFICATION</scope>
</reference>
<dbReference type="GO" id="GO:0005856">
    <property type="term" value="C:cytoskeleton"/>
    <property type="evidence" value="ECO:0007669"/>
    <property type="project" value="TreeGrafter"/>
</dbReference>
<sequence length="408" mass="47235">KILQLQPTPDEKTQIQEAQLANPDIPLGTAEQFLLTMASISELTPRLHLWLFKLDYDLLEKEVAEPLMDLKEALEEINKNITFKHILATLLAIGNFLNGKQVKGFQLDYLSKVPEVKDTVHKQSLLYHLCCMVMDKFPNTTDLYSELGACHRSSRVDFDIVAENLKKLKENCKKSWEYLSIVAKHDSTKQLKSKMSELLTDAQERITILKVVHRRVMNRFRKMLLYLGVSPSLTKRTKVNEFCKIISEFSLEYRTTREKVLEQKKKRENIRERNRTRGKLITESFRTTGRSPSEERVEEALHKALFSNDSDQLDSGRERLKSNTLPNSRGRLRSNRSSLSHDEFPDDNTDEVMDMLVKSATAPNTKTRVRKRNRTANSNRKSVRTLKSGMSPEDIEKLSQQVKKLEQK</sequence>
<dbReference type="Proteomes" id="UP000887567">
    <property type="component" value="Unplaced"/>
</dbReference>
<dbReference type="GO" id="GO:0030866">
    <property type="term" value="P:cortical actin cytoskeleton organization"/>
    <property type="evidence" value="ECO:0007669"/>
    <property type="project" value="TreeGrafter"/>
</dbReference>
<dbReference type="EnsemblMetazoa" id="XM_021045481.1">
    <property type="protein sequence ID" value="XP_020901140.1"/>
    <property type="gene ID" value="LOC110239740"/>
</dbReference>
<dbReference type="SMART" id="SM00498">
    <property type="entry name" value="FH2"/>
    <property type="match status" value="1"/>
</dbReference>